<name>A0ABX1ZAC6_9BACL</name>
<dbReference type="InterPro" id="IPR002513">
    <property type="entry name" value="Tn3_Tnp_DDE_dom"/>
</dbReference>
<protein>
    <submittedName>
        <fullName evidence="2">Tn3 family transposase</fullName>
    </submittedName>
</protein>
<comment type="caution">
    <text evidence="2">The sequence shown here is derived from an EMBL/GenBank/DDBJ whole genome shotgun (WGS) entry which is preliminary data.</text>
</comment>
<evidence type="ECO:0000313" key="2">
    <source>
        <dbReference type="EMBL" id="NOU88861.1"/>
    </source>
</evidence>
<gene>
    <name evidence="2" type="ORF">GC102_24375</name>
</gene>
<evidence type="ECO:0000259" key="1">
    <source>
        <dbReference type="Pfam" id="PF01526"/>
    </source>
</evidence>
<keyword evidence="3" id="KW-1185">Reference proteome</keyword>
<sequence length="49" mass="5435">MCLVHSIREGRVSGALIMGKIGSYARQNKVAKALNKHKLTCLFFGCRRA</sequence>
<dbReference type="Proteomes" id="UP000658690">
    <property type="component" value="Unassembled WGS sequence"/>
</dbReference>
<reference evidence="2 3" key="1">
    <citation type="submission" date="2019-10" db="EMBL/GenBank/DDBJ databases">
        <title>Description of Paenibacillus choica sp. nov.</title>
        <authorList>
            <person name="Carlier A."/>
            <person name="Qi S."/>
        </authorList>
    </citation>
    <scope>NUCLEOTIDE SEQUENCE [LARGE SCALE GENOMIC DNA]</scope>
    <source>
        <strain evidence="2 3">LMG 31460</strain>
    </source>
</reference>
<feature type="domain" description="Tn3 transposase DDE" evidence="1">
    <location>
        <begin position="3"/>
        <end position="35"/>
    </location>
</feature>
<dbReference type="Pfam" id="PF01526">
    <property type="entry name" value="DDE_Tnp_Tn3"/>
    <property type="match status" value="1"/>
</dbReference>
<dbReference type="EMBL" id="WHOC01000134">
    <property type="protein sequence ID" value="NOU88861.1"/>
    <property type="molecule type" value="Genomic_DNA"/>
</dbReference>
<evidence type="ECO:0000313" key="3">
    <source>
        <dbReference type="Proteomes" id="UP000658690"/>
    </source>
</evidence>
<proteinExistence type="predicted"/>
<organism evidence="2 3">
    <name type="scientific">Paenibacillus germinis</name>
    <dbReference type="NCBI Taxonomy" id="2654979"/>
    <lineage>
        <taxon>Bacteria</taxon>
        <taxon>Bacillati</taxon>
        <taxon>Bacillota</taxon>
        <taxon>Bacilli</taxon>
        <taxon>Bacillales</taxon>
        <taxon>Paenibacillaceae</taxon>
        <taxon>Paenibacillus</taxon>
    </lineage>
</organism>
<accession>A0ABX1ZAC6</accession>